<comment type="similarity">
    <text evidence="3">Belongs to the short-chain dehydrogenases/reductases (SDR) family.</text>
</comment>
<evidence type="ECO:0000256" key="1">
    <source>
        <dbReference type="ARBA" id="ARBA00004275"/>
    </source>
</evidence>
<keyword evidence="10" id="KW-0576">Peroxisome</keyword>
<evidence type="ECO:0000256" key="16">
    <source>
        <dbReference type="ARBA" id="ARBA00047570"/>
    </source>
</evidence>
<dbReference type="RefSeq" id="WP_354694677.1">
    <property type="nucleotide sequence ID" value="NZ_JAZHOG010000004.1"/>
</dbReference>
<dbReference type="InterPro" id="IPR002347">
    <property type="entry name" value="SDR_fam"/>
</dbReference>
<comment type="function">
    <text evidence="12">Participates in chain elongation of fatty acids. Catalyzes the reduction of trans-2-enoyl-CoAs of varying chain lengths from 6:1 to 16:1, having maximum activity with 10:1 CoA. Has no 2,4-dienoyl-CoA reductase activity.</text>
</comment>
<dbReference type="Pfam" id="PF13561">
    <property type="entry name" value="adh_short_C2"/>
    <property type="match status" value="1"/>
</dbReference>
<evidence type="ECO:0000313" key="22">
    <source>
        <dbReference type="EMBL" id="MEJ8567352.1"/>
    </source>
</evidence>
<keyword evidence="4" id="KW-0444">Lipid biosynthesis</keyword>
<dbReference type="SUPFAM" id="SSF51735">
    <property type="entry name" value="NAD(P)-binding Rossmann-fold domains"/>
    <property type="match status" value="1"/>
</dbReference>
<comment type="catalytic activity">
    <reaction evidence="20">
        <text>(2E)-decenoyl-CoA + NADPH + H(+) = decanoyl-CoA + NADP(+)</text>
        <dbReference type="Rhea" id="RHEA:44960"/>
        <dbReference type="ChEBI" id="CHEBI:15378"/>
        <dbReference type="ChEBI" id="CHEBI:57783"/>
        <dbReference type="ChEBI" id="CHEBI:58349"/>
        <dbReference type="ChEBI" id="CHEBI:61406"/>
        <dbReference type="ChEBI" id="CHEBI:61430"/>
    </reaction>
    <physiologicalReaction direction="left-to-right" evidence="20">
        <dbReference type="Rhea" id="RHEA:44961"/>
    </physiologicalReaction>
</comment>
<accession>A0AAW9RBK3</accession>
<dbReference type="FunFam" id="3.40.50.720:FF:000084">
    <property type="entry name" value="Short-chain dehydrogenase reductase"/>
    <property type="match status" value="1"/>
</dbReference>
<protein>
    <recommendedName>
        <fullName evidence="15">Peroxisomal trans-2-enoyl-CoA reductase</fullName>
        <ecNumber evidence="14">1.3.1.38</ecNumber>
    </recommendedName>
</protein>
<dbReference type="InterPro" id="IPR052388">
    <property type="entry name" value="Peroxisomal_t2-enoyl-CoA_red"/>
</dbReference>
<evidence type="ECO:0000256" key="2">
    <source>
        <dbReference type="ARBA" id="ARBA00005189"/>
    </source>
</evidence>
<comment type="caution">
    <text evidence="22">The sequence shown here is derived from an EMBL/GenBank/DDBJ whole genome shotgun (WGS) entry which is preliminary data.</text>
</comment>
<reference evidence="22 23" key="1">
    <citation type="submission" date="2024-02" db="EMBL/GenBank/DDBJ databases">
        <title>A novel Wenzhouxiangellaceae bacterium, isolated from coastal sediments.</title>
        <authorList>
            <person name="Du Z.-J."/>
            <person name="Ye Y.-Q."/>
            <person name="Zhang X.-Y."/>
        </authorList>
    </citation>
    <scope>NUCLEOTIDE SEQUENCE [LARGE SCALE GENOMIC DNA]</scope>
    <source>
        <strain evidence="22 23">CH-27</strain>
    </source>
</reference>
<dbReference type="GO" id="GO:0019166">
    <property type="term" value="F:trans-2-enoyl-CoA reductase (NADPH) activity"/>
    <property type="evidence" value="ECO:0007669"/>
    <property type="project" value="UniProtKB-EC"/>
</dbReference>
<evidence type="ECO:0000256" key="13">
    <source>
        <dbReference type="ARBA" id="ARBA00038622"/>
    </source>
</evidence>
<comment type="catalytic activity">
    <reaction evidence="16">
        <text>(2E)-dodecenoyl-CoA + NADPH + H(+) = dodecanoyl-CoA + NADP(+)</text>
        <dbReference type="Rhea" id="RHEA:44964"/>
        <dbReference type="ChEBI" id="CHEBI:15378"/>
        <dbReference type="ChEBI" id="CHEBI:57330"/>
        <dbReference type="ChEBI" id="CHEBI:57375"/>
        <dbReference type="ChEBI" id="CHEBI:57783"/>
        <dbReference type="ChEBI" id="CHEBI:58349"/>
    </reaction>
    <physiologicalReaction direction="left-to-right" evidence="16">
        <dbReference type="Rhea" id="RHEA:44965"/>
    </physiologicalReaction>
</comment>
<sequence length="296" mass="32153">MNGSPERARPAEDPADWGFSDEELARHPTVFAPGLLDGKVVVISGGGTGLGKAMTFLMTRLGAQVVICGRREAKLAATAQSVKDRLGGRVDYEAMTIRDPEAVEKFLRETRETHGRIDVLINNGGGQFPQAAIDFSVKGWHAVIDTNLNGSWYMMQNAARLWRDHDDSGCIINIVANVWRGMPQVAHTCAARAGVIYLSKTLSTEWAPLGIRVNCISPGSIETEGFEVYPDGAADRFKDSNPMRRTGDAWDIAEAAVYLAAPSGKFITGEVLVVDGGNQQWGAVWPDGKPDYFKTD</sequence>
<dbReference type="Gene3D" id="3.40.50.720">
    <property type="entry name" value="NAD(P)-binding Rossmann-like Domain"/>
    <property type="match status" value="1"/>
</dbReference>
<evidence type="ECO:0000256" key="4">
    <source>
        <dbReference type="ARBA" id="ARBA00022516"/>
    </source>
</evidence>
<dbReference type="PANTHER" id="PTHR24317:SF7">
    <property type="entry name" value="PEROXISOMAL TRANS-2-ENOYL-COA REDUCTASE"/>
    <property type="match status" value="1"/>
</dbReference>
<dbReference type="Proteomes" id="UP001359886">
    <property type="component" value="Unassembled WGS sequence"/>
</dbReference>
<evidence type="ECO:0000256" key="12">
    <source>
        <dbReference type="ARBA" id="ARBA00037124"/>
    </source>
</evidence>
<dbReference type="PRINTS" id="PR00080">
    <property type="entry name" value="SDRFAMILY"/>
</dbReference>
<evidence type="ECO:0000256" key="18">
    <source>
        <dbReference type="ARBA" id="ARBA00049108"/>
    </source>
</evidence>
<keyword evidence="23" id="KW-1185">Reference proteome</keyword>
<evidence type="ECO:0000313" key="23">
    <source>
        <dbReference type="Proteomes" id="UP001359886"/>
    </source>
</evidence>
<evidence type="ECO:0000256" key="17">
    <source>
        <dbReference type="ARBA" id="ARBA00048686"/>
    </source>
</evidence>
<dbReference type="EMBL" id="JAZHOG010000004">
    <property type="protein sequence ID" value="MEJ8567352.1"/>
    <property type="molecule type" value="Genomic_DNA"/>
</dbReference>
<keyword evidence="7" id="KW-0521">NADP</keyword>
<evidence type="ECO:0000256" key="9">
    <source>
        <dbReference type="ARBA" id="ARBA00023098"/>
    </source>
</evidence>
<evidence type="ECO:0000256" key="3">
    <source>
        <dbReference type="ARBA" id="ARBA00006484"/>
    </source>
</evidence>
<organism evidence="22 23">
    <name type="scientific">Elongatibacter sediminis</name>
    <dbReference type="NCBI Taxonomy" id="3119006"/>
    <lineage>
        <taxon>Bacteria</taxon>
        <taxon>Pseudomonadati</taxon>
        <taxon>Pseudomonadota</taxon>
        <taxon>Gammaproteobacteria</taxon>
        <taxon>Chromatiales</taxon>
        <taxon>Wenzhouxiangellaceae</taxon>
        <taxon>Elongatibacter</taxon>
    </lineage>
</organism>
<dbReference type="GO" id="GO:0006633">
    <property type="term" value="P:fatty acid biosynthetic process"/>
    <property type="evidence" value="ECO:0007669"/>
    <property type="project" value="UniProtKB-KW"/>
</dbReference>
<evidence type="ECO:0000256" key="5">
    <source>
        <dbReference type="ARBA" id="ARBA00022553"/>
    </source>
</evidence>
<dbReference type="PANTHER" id="PTHR24317">
    <property type="entry name" value="PEROXISOMAL TRANS-2-ENOYL-COA REDUCTASE"/>
    <property type="match status" value="1"/>
</dbReference>
<keyword evidence="6" id="KW-0276">Fatty acid metabolism</keyword>
<dbReference type="AlphaFoldDB" id="A0AAW9RBK3"/>
<comment type="catalytic activity">
    <reaction evidence="21">
        <text>(2E)-octenoyl-CoA + NADPH + H(+) = octanoyl-CoA + NADP(+)</text>
        <dbReference type="Rhea" id="RHEA:44952"/>
        <dbReference type="ChEBI" id="CHEBI:15378"/>
        <dbReference type="ChEBI" id="CHEBI:57386"/>
        <dbReference type="ChEBI" id="CHEBI:57783"/>
        <dbReference type="ChEBI" id="CHEBI:58349"/>
        <dbReference type="ChEBI" id="CHEBI:62242"/>
    </reaction>
    <physiologicalReaction direction="left-to-right" evidence="21">
        <dbReference type="Rhea" id="RHEA:44953"/>
    </physiologicalReaction>
</comment>
<evidence type="ECO:0000256" key="11">
    <source>
        <dbReference type="ARBA" id="ARBA00023160"/>
    </source>
</evidence>
<keyword evidence="5" id="KW-0597">Phosphoprotein</keyword>
<comment type="subcellular location">
    <subcellularLocation>
        <location evidence="1">Peroxisome</location>
    </subcellularLocation>
</comment>
<evidence type="ECO:0000256" key="21">
    <source>
        <dbReference type="ARBA" id="ARBA00049559"/>
    </source>
</evidence>
<gene>
    <name evidence="22" type="ORF">V3330_06905</name>
</gene>
<comment type="subunit">
    <text evidence="13">Interacts with PEX5, probably required to target it into peroxisomes.</text>
</comment>
<evidence type="ECO:0000256" key="15">
    <source>
        <dbReference type="ARBA" id="ARBA00041063"/>
    </source>
</evidence>
<evidence type="ECO:0000256" key="8">
    <source>
        <dbReference type="ARBA" id="ARBA00023002"/>
    </source>
</evidence>
<dbReference type="EC" id="1.3.1.38" evidence="14"/>
<comment type="catalytic activity">
    <reaction evidence="19">
        <text>a (2E)-enoyl-CoA + NADPH + H(+) = a 2,3-saturated acyl-CoA + NADP(+)</text>
        <dbReference type="Rhea" id="RHEA:33763"/>
        <dbReference type="ChEBI" id="CHEBI:15378"/>
        <dbReference type="ChEBI" id="CHEBI:57783"/>
        <dbReference type="ChEBI" id="CHEBI:58349"/>
        <dbReference type="ChEBI" id="CHEBI:58856"/>
        <dbReference type="ChEBI" id="CHEBI:65111"/>
        <dbReference type="EC" id="1.3.1.38"/>
    </reaction>
    <physiologicalReaction direction="left-to-right" evidence="19">
        <dbReference type="Rhea" id="RHEA:33764"/>
    </physiologicalReaction>
</comment>
<name>A0AAW9RBK3_9GAMM</name>
<comment type="catalytic activity">
    <reaction evidence="18">
        <text>(2E)-hexenoyl-CoA + NADPH + H(+) = hexanoyl-CoA + NADP(+)</text>
        <dbReference type="Rhea" id="RHEA:44956"/>
        <dbReference type="ChEBI" id="CHEBI:15378"/>
        <dbReference type="ChEBI" id="CHEBI:57783"/>
        <dbReference type="ChEBI" id="CHEBI:58349"/>
        <dbReference type="ChEBI" id="CHEBI:62077"/>
        <dbReference type="ChEBI" id="CHEBI:62620"/>
    </reaction>
    <physiologicalReaction direction="left-to-right" evidence="18">
        <dbReference type="Rhea" id="RHEA:44957"/>
    </physiologicalReaction>
</comment>
<dbReference type="PRINTS" id="PR00081">
    <property type="entry name" value="GDHRDH"/>
</dbReference>
<keyword evidence="8" id="KW-0560">Oxidoreductase</keyword>
<comment type="catalytic activity">
    <reaction evidence="17">
        <text>(2E)-tetradecenoyl-CoA + NADPH + H(+) = tetradecanoyl-CoA + NADP(+)</text>
        <dbReference type="Rhea" id="RHEA:44968"/>
        <dbReference type="ChEBI" id="CHEBI:15378"/>
        <dbReference type="ChEBI" id="CHEBI:57385"/>
        <dbReference type="ChEBI" id="CHEBI:57783"/>
        <dbReference type="ChEBI" id="CHEBI:58349"/>
        <dbReference type="ChEBI" id="CHEBI:61405"/>
    </reaction>
    <physiologicalReaction direction="left-to-right" evidence="17">
        <dbReference type="Rhea" id="RHEA:44969"/>
    </physiologicalReaction>
</comment>
<keyword evidence="11" id="KW-0275">Fatty acid biosynthesis</keyword>
<evidence type="ECO:0000256" key="7">
    <source>
        <dbReference type="ARBA" id="ARBA00022857"/>
    </source>
</evidence>
<evidence type="ECO:0000256" key="14">
    <source>
        <dbReference type="ARBA" id="ARBA00038849"/>
    </source>
</evidence>
<evidence type="ECO:0000256" key="6">
    <source>
        <dbReference type="ARBA" id="ARBA00022832"/>
    </source>
</evidence>
<dbReference type="InterPro" id="IPR036291">
    <property type="entry name" value="NAD(P)-bd_dom_sf"/>
</dbReference>
<proteinExistence type="inferred from homology"/>
<comment type="pathway">
    <text evidence="2">Lipid metabolism.</text>
</comment>
<evidence type="ECO:0000256" key="20">
    <source>
        <dbReference type="ARBA" id="ARBA00049386"/>
    </source>
</evidence>
<evidence type="ECO:0000256" key="10">
    <source>
        <dbReference type="ARBA" id="ARBA00023140"/>
    </source>
</evidence>
<keyword evidence="9" id="KW-0443">Lipid metabolism</keyword>
<evidence type="ECO:0000256" key="19">
    <source>
        <dbReference type="ARBA" id="ARBA00049251"/>
    </source>
</evidence>